<dbReference type="PROSITE" id="PS51215">
    <property type="entry name" value="AWS"/>
    <property type="match status" value="1"/>
</dbReference>
<protein>
    <recommendedName>
        <fullName evidence="8">AWS domain-containing protein</fullName>
    </recommendedName>
</protein>
<dbReference type="Gene3D" id="2.170.270.10">
    <property type="entry name" value="SET domain"/>
    <property type="match status" value="1"/>
</dbReference>
<dbReference type="EMBL" id="JALLPB020000114">
    <property type="protein sequence ID" value="KAL3817215.1"/>
    <property type="molecule type" value="Genomic_DNA"/>
</dbReference>
<gene>
    <name evidence="9" type="ORF">ACHAXA_001707</name>
</gene>
<keyword evidence="5" id="KW-0808">Transferase</keyword>
<feature type="domain" description="AWS" evidence="8">
    <location>
        <begin position="1"/>
        <end position="24"/>
    </location>
</feature>
<keyword evidence="3" id="KW-0158">Chromosome</keyword>
<dbReference type="Proteomes" id="UP001530377">
    <property type="component" value="Unassembled WGS sequence"/>
</dbReference>
<reference evidence="9 10" key="1">
    <citation type="submission" date="2024-10" db="EMBL/GenBank/DDBJ databases">
        <title>Updated reference genomes for cyclostephanoid diatoms.</title>
        <authorList>
            <person name="Roberts W.R."/>
            <person name="Alverson A.J."/>
        </authorList>
    </citation>
    <scope>NUCLEOTIDE SEQUENCE [LARGE SCALE GENOMIC DNA]</scope>
    <source>
        <strain evidence="9 10">AJA228-03</strain>
    </source>
</reference>
<evidence type="ECO:0000313" key="9">
    <source>
        <dbReference type="EMBL" id="KAL3817215.1"/>
    </source>
</evidence>
<dbReference type="InterPro" id="IPR050777">
    <property type="entry name" value="SET2_Histone-Lys_MeTrsfase"/>
</dbReference>
<evidence type="ECO:0000256" key="7">
    <source>
        <dbReference type="ARBA" id="ARBA00023242"/>
    </source>
</evidence>
<dbReference type="GO" id="GO:0032259">
    <property type="term" value="P:methylation"/>
    <property type="evidence" value="ECO:0007669"/>
    <property type="project" value="UniProtKB-KW"/>
</dbReference>
<keyword evidence="10" id="KW-1185">Reference proteome</keyword>
<sequence length="89" mass="10248">MHIECDDNCRGGAGCSNKRIQRCKVKKVKKKRVEKGFGLFADEDIQKGEYVIKYIGKIVNKDPENEYGMKYNDFIFGLMGVRKMHLQSA</sequence>
<evidence type="ECO:0000256" key="4">
    <source>
        <dbReference type="ARBA" id="ARBA00022603"/>
    </source>
</evidence>
<dbReference type="SUPFAM" id="SSF82199">
    <property type="entry name" value="SET domain"/>
    <property type="match status" value="1"/>
</dbReference>
<evidence type="ECO:0000256" key="6">
    <source>
        <dbReference type="ARBA" id="ARBA00022691"/>
    </source>
</evidence>
<dbReference type="AlphaFoldDB" id="A0ABD3RYB1"/>
<keyword evidence="7" id="KW-0539">Nucleus</keyword>
<dbReference type="Pfam" id="PF00856">
    <property type="entry name" value="SET"/>
    <property type="match status" value="1"/>
</dbReference>
<name>A0ABD3RYB1_9STRA</name>
<keyword evidence="6" id="KW-0949">S-adenosyl-L-methionine</keyword>
<dbReference type="GO" id="GO:0005634">
    <property type="term" value="C:nucleus"/>
    <property type="evidence" value="ECO:0007669"/>
    <property type="project" value="UniProtKB-SubCell"/>
</dbReference>
<dbReference type="InterPro" id="IPR001214">
    <property type="entry name" value="SET_dom"/>
</dbReference>
<proteinExistence type="predicted"/>
<dbReference type="InterPro" id="IPR006560">
    <property type="entry name" value="AWS_dom"/>
</dbReference>
<dbReference type="InterPro" id="IPR046341">
    <property type="entry name" value="SET_dom_sf"/>
</dbReference>
<dbReference type="GO" id="GO:0005694">
    <property type="term" value="C:chromosome"/>
    <property type="evidence" value="ECO:0007669"/>
    <property type="project" value="UniProtKB-SubCell"/>
</dbReference>
<evidence type="ECO:0000259" key="8">
    <source>
        <dbReference type="PROSITE" id="PS51215"/>
    </source>
</evidence>
<evidence type="ECO:0000256" key="1">
    <source>
        <dbReference type="ARBA" id="ARBA00004123"/>
    </source>
</evidence>
<evidence type="ECO:0000256" key="2">
    <source>
        <dbReference type="ARBA" id="ARBA00004286"/>
    </source>
</evidence>
<keyword evidence="4" id="KW-0489">Methyltransferase</keyword>
<organism evidence="9 10">
    <name type="scientific">Cyclostephanos tholiformis</name>
    <dbReference type="NCBI Taxonomy" id="382380"/>
    <lineage>
        <taxon>Eukaryota</taxon>
        <taxon>Sar</taxon>
        <taxon>Stramenopiles</taxon>
        <taxon>Ochrophyta</taxon>
        <taxon>Bacillariophyta</taxon>
        <taxon>Coscinodiscophyceae</taxon>
        <taxon>Thalassiosirophycidae</taxon>
        <taxon>Stephanodiscales</taxon>
        <taxon>Stephanodiscaceae</taxon>
        <taxon>Cyclostephanos</taxon>
    </lineage>
</organism>
<evidence type="ECO:0000256" key="5">
    <source>
        <dbReference type="ARBA" id="ARBA00022679"/>
    </source>
</evidence>
<evidence type="ECO:0000313" key="10">
    <source>
        <dbReference type="Proteomes" id="UP001530377"/>
    </source>
</evidence>
<comment type="caution">
    <text evidence="9">The sequence shown here is derived from an EMBL/GenBank/DDBJ whole genome shotgun (WGS) entry which is preliminary data.</text>
</comment>
<dbReference type="PANTHER" id="PTHR22884">
    <property type="entry name" value="SET DOMAIN PROTEINS"/>
    <property type="match status" value="1"/>
</dbReference>
<accession>A0ABD3RYB1</accession>
<comment type="subcellular location">
    <subcellularLocation>
        <location evidence="2">Chromosome</location>
    </subcellularLocation>
    <subcellularLocation>
        <location evidence="1">Nucleus</location>
    </subcellularLocation>
</comment>
<dbReference type="GO" id="GO:0008168">
    <property type="term" value="F:methyltransferase activity"/>
    <property type="evidence" value="ECO:0007669"/>
    <property type="project" value="UniProtKB-KW"/>
</dbReference>
<evidence type="ECO:0000256" key="3">
    <source>
        <dbReference type="ARBA" id="ARBA00022454"/>
    </source>
</evidence>